<dbReference type="SMART" id="SM01008">
    <property type="entry name" value="Ald_Xan_dh_C"/>
    <property type="match status" value="1"/>
</dbReference>
<gene>
    <name evidence="2" type="ORF">Q2T77_14745</name>
</gene>
<keyword evidence="3" id="KW-1185">Reference proteome</keyword>
<dbReference type="PIRSF" id="PIRSF036389">
    <property type="entry name" value="IOR_B"/>
    <property type="match status" value="1"/>
</dbReference>
<accession>A0ABT8S5P2</accession>
<dbReference type="Pfam" id="PF20256">
    <property type="entry name" value="MoCoBD_2"/>
    <property type="match status" value="2"/>
</dbReference>
<name>A0ABT8S5P2_9BURK</name>
<dbReference type="Gene3D" id="3.30.365.10">
    <property type="entry name" value="Aldehyde oxidase/xanthine dehydrogenase, molybdopterin binding domain"/>
    <property type="match status" value="4"/>
</dbReference>
<dbReference type="InterPro" id="IPR052516">
    <property type="entry name" value="N-heterocyclic_Hydroxylase"/>
</dbReference>
<sequence>MAAPPVPLSRRAMLRAGGALAVGFTLRVPAQAANESPAGRAARGRVVSADEVDGFIVIDGQGGVTLYSGKVELGTGALTALTQMAAEELSLPFERLTPVQGDTLLTPDQRPTYASLSVQQGGMQIRRAAATAREALIERAARQLGTTKAALRAQGGRVLPVTGGGEGLSYAELVAGASLSLPVDPAAPLKDPRDYTVVGKPVPRLDIPAKVFGRFDFVHDVRMPGMLHARMVHPASAGASLEAFDDAPCKRIPGYLRTVRRGDFLAVVATDEWAAVRASTALVARWSAWAGLPDEARLVEYQRGAKVDRDQVLQAHGVTAGGAAEAGRQLRASYDFPLNTHGSIGPSCAVADFNDGQLTVWTPSQAAHLLQKQLASMLGLAPGKVRCIYVEGAGCYGRNGSDDCSSEAAFIALQLGRPVRLQWMRADEHGWDPKGPPTLLDYRATLDAEGRIAAWDADIYLPERPMRRSGATLLGAVLAGLPRYGSDEGIYDPGLGIPYALPDNRLTAHWLVDTPLPAAWIRAPGRMQNTFGTESFLDEIAAATGTDPFELRMRHLSDPRGRELMERLRSFARWEPRASRPRDPGELARGRGISYAKYELVRTYVGVVADVEVHRPTGAIRVLRVAVVHDCGQIINPDGLRNQIEGNVVQTVSRTLVEQLRFNRSAVTSLDWASYPILTFPGVPEVAIELIDRPTEVPWGAGEPTTSVIPSAIANAVFDASGVRLRSVPFRPAVVLAALAQVEKK</sequence>
<protein>
    <submittedName>
        <fullName evidence="2">Molybdopterin-dependent oxidoreductase</fullName>
    </submittedName>
</protein>
<dbReference type="SUPFAM" id="SSF56003">
    <property type="entry name" value="Molybdenum cofactor-binding domain"/>
    <property type="match status" value="2"/>
</dbReference>
<evidence type="ECO:0000313" key="2">
    <source>
        <dbReference type="EMBL" id="MDO1533552.1"/>
    </source>
</evidence>
<dbReference type="InterPro" id="IPR000674">
    <property type="entry name" value="Ald_Oxase/Xan_DH_a/b"/>
</dbReference>
<dbReference type="Pfam" id="PF02738">
    <property type="entry name" value="MoCoBD_1"/>
    <property type="match status" value="2"/>
</dbReference>
<dbReference type="Gene3D" id="3.90.1170.50">
    <property type="entry name" value="Aldehyde oxidase/xanthine dehydrogenase, a/b hammerhead"/>
    <property type="match status" value="1"/>
</dbReference>
<dbReference type="RefSeq" id="WP_301810296.1">
    <property type="nucleotide sequence ID" value="NZ_JAUJZH010000009.1"/>
</dbReference>
<dbReference type="PANTHER" id="PTHR47495">
    <property type="entry name" value="ALDEHYDE DEHYDROGENASE"/>
    <property type="match status" value="1"/>
</dbReference>
<dbReference type="InterPro" id="IPR037165">
    <property type="entry name" value="AldOxase/xan_DH_Mopterin-bd_sf"/>
</dbReference>
<proteinExistence type="predicted"/>
<dbReference type="InterPro" id="IPR008274">
    <property type="entry name" value="AldOxase/xan_DH_MoCoBD1"/>
</dbReference>
<feature type="domain" description="Aldehyde oxidase/xanthine dehydrogenase a/b hammerhead" evidence="1">
    <location>
        <begin position="212"/>
        <end position="290"/>
    </location>
</feature>
<organism evidence="2 3">
    <name type="scientific">Variovorax ginsengisoli</name>
    <dbReference type="NCBI Taxonomy" id="363844"/>
    <lineage>
        <taxon>Bacteria</taxon>
        <taxon>Pseudomonadati</taxon>
        <taxon>Pseudomonadota</taxon>
        <taxon>Betaproteobacteria</taxon>
        <taxon>Burkholderiales</taxon>
        <taxon>Comamonadaceae</taxon>
        <taxon>Variovorax</taxon>
    </lineage>
</organism>
<dbReference type="PROSITE" id="PS51318">
    <property type="entry name" value="TAT"/>
    <property type="match status" value="1"/>
</dbReference>
<dbReference type="PANTHER" id="PTHR47495:SF1">
    <property type="entry name" value="BLL3820 PROTEIN"/>
    <property type="match status" value="1"/>
</dbReference>
<dbReference type="InterPro" id="IPR012368">
    <property type="entry name" value="OxRdtase_Mopterin-bd_su_IorB"/>
</dbReference>
<comment type="caution">
    <text evidence="2">The sequence shown here is derived from an EMBL/GenBank/DDBJ whole genome shotgun (WGS) entry which is preliminary data.</text>
</comment>
<reference evidence="2" key="1">
    <citation type="submission" date="2023-06" db="EMBL/GenBank/DDBJ databases">
        <authorList>
            <person name="Jiang Y."/>
            <person name="Liu Q."/>
        </authorList>
    </citation>
    <scope>NUCLEOTIDE SEQUENCE</scope>
    <source>
        <strain evidence="2">CGMCC 1.12090</strain>
    </source>
</reference>
<dbReference type="EMBL" id="JAUKVY010000009">
    <property type="protein sequence ID" value="MDO1533552.1"/>
    <property type="molecule type" value="Genomic_DNA"/>
</dbReference>
<dbReference type="InterPro" id="IPR006311">
    <property type="entry name" value="TAT_signal"/>
</dbReference>
<evidence type="ECO:0000313" key="3">
    <source>
        <dbReference type="Proteomes" id="UP001169027"/>
    </source>
</evidence>
<evidence type="ECO:0000259" key="1">
    <source>
        <dbReference type="SMART" id="SM01008"/>
    </source>
</evidence>
<dbReference type="InterPro" id="IPR046867">
    <property type="entry name" value="AldOxase/xan_DH_MoCoBD2"/>
</dbReference>
<dbReference type="Proteomes" id="UP001169027">
    <property type="component" value="Unassembled WGS sequence"/>
</dbReference>